<proteinExistence type="predicted"/>
<dbReference type="Gramene" id="KOM30351">
    <property type="protein sequence ID" value="KOM30351"/>
    <property type="gene ID" value="LR48_Vigan1242s000600"/>
</dbReference>
<reference evidence="2" key="1">
    <citation type="journal article" date="2015" name="Proc. Natl. Acad. Sci. U.S.A.">
        <title>Genome sequencing of adzuki bean (Vigna angularis) provides insight into high starch and low fat accumulation and domestication.</title>
        <authorList>
            <person name="Yang K."/>
            <person name="Tian Z."/>
            <person name="Chen C."/>
            <person name="Luo L."/>
            <person name="Zhao B."/>
            <person name="Wang Z."/>
            <person name="Yu L."/>
            <person name="Li Y."/>
            <person name="Sun Y."/>
            <person name="Li W."/>
            <person name="Chen Y."/>
            <person name="Li Y."/>
            <person name="Zhang Y."/>
            <person name="Ai D."/>
            <person name="Zhao J."/>
            <person name="Shang C."/>
            <person name="Ma Y."/>
            <person name="Wu B."/>
            <person name="Wang M."/>
            <person name="Gao L."/>
            <person name="Sun D."/>
            <person name="Zhang P."/>
            <person name="Guo F."/>
            <person name="Wang W."/>
            <person name="Li Y."/>
            <person name="Wang J."/>
            <person name="Varshney R.K."/>
            <person name="Wang J."/>
            <person name="Ling H.Q."/>
            <person name="Wan P."/>
        </authorList>
    </citation>
    <scope>NUCLEOTIDE SEQUENCE</scope>
    <source>
        <strain evidence="2">cv. Jingnong 6</strain>
    </source>
</reference>
<evidence type="ECO:0000313" key="2">
    <source>
        <dbReference type="Proteomes" id="UP000053144"/>
    </source>
</evidence>
<gene>
    <name evidence="1" type="ORF">LR48_Vigan1242s000600</name>
</gene>
<dbReference type="Proteomes" id="UP000053144">
    <property type="component" value="Unassembled WGS sequence"/>
</dbReference>
<dbReference type="OMA" id="CAFVQVP"/>
<dbReference type="AntiFam" id="ANF00039">
    <property type="entry name" value="Antisense to SRP RNA"/>
</dbReference>
<protein>
    <submittedName>
        <fullName evidence="1">Uncharacterized protein</fullName>
    </submittedName>
</protein>
<sequence>MAHIFPSDSITIKTKSDGSRDRLTKLSGVEMQQPVILPLSRTGGCRCSVKPASRCALLSRNQETFAFAKIP</sequence>
<accession>A0A0L9TIN9</accession>
<dbReference type="EMBL" id="KQ258662">
    <property type="protein sequence ID" value="KOM30351.1"/>
    <property type="molecule type" value="Genomic_DNA"/>
</dbReference>
<dbReference type="AlphaFoldDB" id="A0A0L9TIN9"/>
<organism evidence="1 2">
    <name type="scientific">Phaseolus angularis</name>
    <name type="common">Azuki bean</name>
    <name type="synonym">Vigna angularis</name>
    <dbReference type="NCBI Taxonomy" id="3914"/>
    <lineage>
        <taxon>Eukaryota</taxon>
        <taxon>Viridiplantae</taxon>
        <taxon>Streptophyta</taxon>
        <taxon>Embryophyta</taxon>
        <taxon>Tracheophyta</taxon>
        <taxon>Spermatophyta</taxon>
        <taxon>Magnoliopsida</taxon>
        <taxon>eudicotyledons</taxon>
        <taxon>Gunneridae</taxon>
        <taxon>Pentapetalae</taxon>
        <taxon>rosids</taxon>
        <taxon>fabids</taxon>
        <taxon>Fabales</taxon>
        <taxon>Fabaceae</taxon>
        <taxon>Papilionoideae</taxon>
        <taxon>50 kb inversion clade</taxon>
        <taxon>NPAAA clade</taxon>
        <taxon>indigoferoid/millettioid clade</taxon>
        <taxon>Phaseoleae</taxon>
        <taxon>Vigna</taxon>
    </lineage>
</organism>
<evidence type="ECO:0000313" key="1">
    <source>
        <dbReference type="EMBL" id="KOM30351.1"/>
    </source>
</evidence>
<name>A0A0L9TIN9_PHAAN</name>